<feature type="transmembrane region" description="Helical" evidence="14">
    <location>
        <begin position="81"/>
        <end position="101"/>
    </location>
</feature>
<dbReference type="AlphaFoldDB" id="A0A1Y2FIA4"/>
<comment type="similarity">
    <text evidence="2">Belongs to the ferric reductase (FRE) family.</text>
</comment>
<evidence type="ECO:0000256" key="13">
    <source>
        <dbReference type="ARBA" id="ARBA00048483"/>
    </source>
</evidence>
<dbReference type="GeneID" id="63783382"/>
<evidence type="ECO:0000256" key="4">
    <source>
        <dbReference type="ARBA" id="ARBA00022448"/>
    </source>
</evidence>
<dbReference type="SFLD" id="SFLDS00052">
    <property type="entry name" value="Ferric_Reductase_Domain"/>
    <property type="match status" value="1"/>
</dbReference>
<comment type="subcellular location">
    <subcellularLocation>
        <location evidence="1">Cell membrane</location>
        <topology evidence="1">Multi-pass membrane protein</topology>
    </subcellularLocation>
</comment>
<dbReference type="OMA" id="YNEDAHM"/>
<dbReference type="Pfam" id="PF08030">
    <property type="entry name" value="NAD_binding_6"/>
    <property type="match status" value="1"/>
</dbReference>
<feature type="transmembrane region" description="Helical" evidence="14">
    <location>
        <begin position="255"/>
        <end position="272"/>
    </location>
</feature>
<dbReference type="Pfam" id="PF01794">
    <property type="entry name" value="Ferric_reduct"/>
    <property type="match status" value="1"/>
</dbReference>
<dbReference type="GO" id="GO:0052851">
    <property type="term" value="F:ferric-chelate reductase (NADPH) activity"/>
    <property type="evidence" value="ECO:0007669"/>
    <property type="project" value="UniProtKB-EC"/>
</dbReference>
<feature type="domain" description="FAD-binding FR-type" evidence="15">
    <location>
        <begin position="264"/>
        <end position="394"/>
    </location>
</feature>
<evidence type="ECO:0000256" key="8">
    <source>
        <dbReference type="ARBA" id="ARBA00022989"/>
    </source>
</evidence>
<dbReference type="InterPro" id="IPR013121">
    <property type="entry name" value="Fe_red_NAD-bd_6"/>
</dbReference>
<dbReference type="InterPro" id="IPR017927">
    <property type="entry name" value="FAD-bd_FR_type"/>
</dbReference>
<dbReference type="SFLD" id="SFLDG01168">
    <property type="entry name" value="Ferric_reductase_subgroup_(FRE"/>
    <property type="match status" value="1"/>
</dbReference>
<dbReference type="InterPro" id="IPR039261">
    <property type="entry name" value="FNR_nucleotide-bd"/>
</dbReference>
<evidence type="ECO:0000256" key="14">
    <source>
        <dbReference type="SAM" id="Phobius"/>
    </source>
</evidence>
<dbReference type="InterPro" id="IPR013112">
    <property type="entry name" value="FAD-bd_8"/>
</dbReference>
<comment type="caution">
    <text evidence="16">The sequence shown here is derived from an EMBL/GenBank/DDBJ whole genome shotgun (WGS) entry which is preliminary data.</text>
</comment>
<dbReference type="PANTHER" id="PTHR32361:SF9">
    <property type="entry name" value="FERRIC REDUCTASE TRANSMEMBRANE COMPONENT 3-RELATED"/>
    <property type="match status" value="1"/>
</dbReference>
<keyword evidence="10" id="KW-0406">Ion transport</keyword>
<evidence type="ECO:0000313" key="16">
    <source>
        <dbReference type="EMBL" id="ORY83653.1"/>
    </source>
</evidence>
<dbReference type="EC" id="1.16.1.9" evidence="3"/>
<dbReference type="OrthoDB" id="167398at2759"/>
<keyword evidence="5" id="KW-1003">Cell membrane</keyword>
<dbReference type="PANTHER" id="PTHR32361">
    <property type="entry name" value="FERRIC/CUPRIC REDUCTASE TRANSMEMBRANE COMPONENT"/>
    <property type="match status" value="1"/>
</dbReference>
<evidence type="ECO:0000256" key="7">
    <source>
        <dbReference type="ARBA" id="ARBA00022982"/>
    </source>
</evidence>
<keyword evidence="9" id="KW-0560">Oxidoreductase</keyword>
<evidence type="ECO:0000313" key="17">
    <source>
        <dbReference type="Proteomes" id="UP000193685"/>
    </source>
</evidence>
<evidence type="ECO:0000256" key="9">
    <source>
        <dbReference type="ARBA" id="ARBA00023002"/>
    </source>
</evidence>
<dbReference type="GO" id="GO:0015677">
    <property type="term" value="P:copper ion import"/>
    <property type="evidence" value="ECO:0007669"/>
    <property type="project" value="TreeGrafter"/>
</dbReference>
<keyword evidence="17" id="KW-1185">Reference proteome</keyword>
<dbReference type="GO" id="GO:0005886">
    <property type="term" value="C:plasma membrane"/>
    <property type="evidence" value="ECO:0007669"/>
    <property type="project" value="UniProtKB-SubCell"/>
</dbReference>
<feature type="transmembrane region" description="Helical" evidence="14">
    <location>
        <begin position="223"/>
        <end position="243"/>
    </location>
</feature>
<gene>
    <name evidence="16" type="ORF">BCR37DRAFT_275429</name>
</gene>
<dbReference type="InterPro" id="IPR013130">
    <property type="entry name" value="Fe3_Rdtase_TM_dom"/>
</dbReference>
<comment type="catalytic activity">
    <reaction evidence="13">
        <text>2 a Fe(II)-siderophore + NADP(+) + H(+) = 2 a Fe(III)-siderophore + NADPH</text>
        <dbReference type="Rhea" id="RHEA:28795"/>
        <dbReference type="Rhea" id="RHEA-COMP:11342"/>
        <dbReference type="Rhea" id="RHEA-COMP:11344"/>
        <dbReference type="ChEBI" id="CHEBI:15378"/>
        <dbReference type="ChEBI" id="CHEBI:29033"/>
        <dbReference type="ChEBI" id="CHEBI:29034"/>
        <dbReference type="ChEBI" id="CHEBI:57783"/>
        <dbReference type="ChEBI" id="CHEBI:58349"/>
        <dbReference type="EC" id="1.16.1.9"/>
    </reaction>
</comment>
<feature type="transmembrane region" description="Helical" evidence="14">
    <location>
        <begin position="194"/>
        <end position="216"/>
    </location>
</feature>
<dbReference type="RefSeq" id="XP_040725948.1">
    <property type="nucleotide sequence ID" value="XM_040866783.1"/>
</dbReference>
<accession>A0A1Y2FIA4</accession>
<evidence type="ECO:0000256" key="5">
    <source>
        <dbReference type="ARBA" id="ARBA00022475"/>
    </source>
</evidence>
<dbReference type="InterPro" id="IPR017938">
    <property type="entry name" value="Riboflavin_synthase-like_b-brl"/>
</dbReference>
<keyword evidence="4" id="KW-0813">Transport</keyword>
<dbReference type="Proteomes" id="UP000193685">
    <property type="component" value="Unassembled WGS sequence"/>
</dbReference>
<protein>
    <recommendedName>
        <fullName evidence="3">ferric-chelate reductase (NADPH)</fullName>
        <ecNumber evidence="3">1.16.1.9</ecNumber>
    </recommendedName>
</protein>
<dbReference type="InterPro" id="IPR051410">
    <property type="entry name" value="Ferric/Cupric_Reductase"/>
</dbReference>
<feature type="transmembrane region" description="Helical" evidence="14">
    <location>
        <begin position="160"/>
        <end position="179"/>
    </location>
</feature>
<keyword evidence="7" id="KW-0249">Electron transport</keyword>
<dbReference type="GO" id="GO:0006826">
    <property type="term" value="P:iron ion transport"/>
    <property type="evidence" value="ECO:0007669"/>
    <property type="project" value="TreeGrafter"/>
</dbReference>
<dbReference type="Gene3D" id="3.40.50.80">
    <property type="entry name" value="Nucleotide-binding domain of ferredoxin-NADP reductase (FNR) module"/>
    <property type="match status" value="1"/>
</dbReference>
<keyword evidence="6 14" id="KW-0812">Transmembrane</keyword>
<keyword evidence="11 14" id="KW-0472">Membrane</keyword>
<evidence type="ECO:0000256" key="12">
    <source>
        <dbReference type="ARBA" id="ARBA00023180"/>
    </source>
</evidence>
<feature type="transmembrane region" description="Helical" evidence="14">
    <location>
        <begin position="6"/>
        <end position="25"/>
    </location>
</feature>
<sequence>MYWSTTYAWLMVVMGVALIILIAILQRLEEIALPTTWKGASRVVAILKKHVVLPALYGGTHRRRKTFLGLTLTTPWRLQTIVAILFLGVNFAMMFASINVYNGNTKYKTRLAQWSVYTADRAGILALGQLPLLIVFAGRNHIFMWATGWSFQTFNRFHKLIACTLTAHCVVHAGLYTYIEYLKAPLHEFWEEEYVPWGIAGLTALIILTTGSIAIVRNLWYDAWLMSHIVFAAVSIVGMWKHVRLAHHGNGTQVWMPWIYAATALWIFDRLLRIARVVVYNYSTAIDKDALSSAVLLSDDVVKMRVPVSPLWKFYPGQYLFLYLPSHSYQQNHPFSVVDVDRSTPNPTATILFKGRKGMTKRTLDACLSHSSETGSPLQLRALVEGPYGTQPRLDHYDNVILVAGGIGITAMIPFLMYLAETPIRLTSRSVVLHWILRDTEHAHWFADEFARAIAAQSHKKNLLVKIVVHVSKNLASSASSTDGASSKEKHFAVVTTPVDLPEQVVVQQGRPVLSSLLAAELEEAVQGSHSVVVSCGPPTLGDDCRAAVIAGLTASAHVSYIEENFSW</sequence>
<dbReference type="GO" id="GO:0006879">
    <property type="term" value="P:intracellular iron ion homeostasis"/>
    <property type="evidence" value="ECO:0007669"/>
    <property type="project" value="TreeGrafter"/>
</dbReference>
<proteinExistence type="inferred from homology"/>
<keyword evidence="8 14" id="KW-1133">Transmembrane helix</keyword>
<feature type="transmembrane region" description="Helical" evidence="14">
    <location>
        <begin position="400"/>
        <end position="420"/>
    </location>
</feature>
<keyword evidence="12" id="KW-0325">Glycoprotein</keyword>
<evidence type="ECO:0000256" key="11">
    <source>
        <dbReference type="ARBA" id="ARBA00023136"/>
    </source>
</evidence>
<dbReference type="Pfam" id="PF08022">
    <property type="entry name" value="FAD_binding_8"/>
    <property type="match status" value="1"/>
</dbReference>
<dbReference type="PROSITE" id="PS51384">
    <property type="entry name" value="FAD_FR"/>
    <property type="match status" value="1"/>
</dbReference>
<evidence type="ECO:0000256" key="10">
    <source>
        <dbReference type="ARBA" id="ARBA00023065"/>
    </source>
</evidence>
<dbReference type="SUPFAM" id="SSF52343">
    <property type="entry name" value="Ferredoxin reductase-like, C-terminal NADP-linked domain"/>
    <property type="match status" value="1"/>
</dbReference>
<organism evidence="16 17">
    <name type="scientific">Protomyces lactucae-debilis</name>
    <dbReference type="NCBI Taxonomy" id="2754530"/>
    <lineage>
        <taxon>Eukaryota</taxon>
        <taxon>Fungi</taxon>
        <taxon>Dikarya</taxon>
        <taxon>Ascomycota</taxon>
        <taxon>Taphrinomycotina</taxon>
        <taxon>Taphrinomycetes</taxon>
        <taxon>Taphrinales</taxon>
        <taxon>Protomycetaceae</taxon>
        <taxon>Protomyces</taxon>
    </lineage>
</organism>
<dbReference type="STRING" id="56484.A0A1Y2FIA4"/>
<dbReference type="SUPFAM" id="SSF63380">
    <property type="entry name" value="Riboflavin synthase domain-like"/>
    <property type="match status" value="1"/>
</dbReference>
<reference evidence="16 17" key="1">
    <citation type="submission" date="2016-07" db="EMBL/GenBank/DDBJ databases">
        <title>Pervasive Adenine N6-methylation of Active Genes in Fungi.</title>
        <authorList>
            <consortium name="DOE Joint Genome Institute"/>
            <person name="Mondo S.J."/>
            <person name="Dannebaum R.O."/>
            <person name="Kuo R.C."/>
            <person name="Labutti K."/>
            <person name="Haridas S."/>
            <person name="Kuo A."/>
            <person name="Salamov A."/>
            <person name="Ahrendt S.R."/>
            <person name="Lipzen A."/>
            <person name="Sullivan W."/>
            <person name="Andreopoulos W.B."/>
            <person name="Clum A."/>
            <person name="Lindquist E."/>
            <person name="Daum C."/>
            <person name="Ramamoorthy G.K."/>
            <person name="Gryganskyi A."/>
            <person name="Culley D."/>
            <person name="Magnuson J.K."/>
            <person name="James T.Y."/>
            <person name="O'Malley M.A."/>
            <person name="Stajich J.E."/>
            <person name="Spatafora J.W."/>
            <person name="Visel A."/>
            <person name="Grigoriev I.V."/>
        </authorList>
    </citation>
    <scope>NUCLEOTIDE SEQUENCE [LARGE SCALE GENOMIC DNA]</scope>
    <source>
        <strain evidence="16 17">12-1054</strain>
    </source>
</reference>
<dbReference type="CDD" id="cd06186">
    <property type="entry name" value="NOX_Duox_like_FAD_NADP"/>
    <property type="match status" value="1"/>
</dbReference>
<dbReference type="EMBL" id="MCFI01000007">
    <property type="protein sequence ID" value="ORY83653.1"/>
    <property type="molecule type" value="Genomic_DNA"/>
</dbReference>
<evidence type="ECO:0000259" key="15">
    <source>
        <dbReference type="PROSITE" id="PS51384"/>
    </source>
</evidence>
<evidence type="ECO:0000256" key="1">
    <source>
        <dbReference type="ARBA" id="ARBA00004651"/>
    </source>
</evidence>
<evidence type="ECO:0000256" key="3">
    <source>
        <dbReference type="ARBA" id="ARBA00012668"/>
    </source>
</evidence>
<name>A0A1Y2FIA4_PROLT</name>
<evidence type="ECO:0000256" key="6">
    <source>
        <dbReference type="ARBA" id="ARBA00022692"/>
    </source>
</evidence>
<evidence type="ECO:0000256" key="2">
    <source>
        <dbReference type="ARBA" id="ARBA00006278"/>
    </source>
</evidence>